<dbReference type="InterPro" id="IPR052027">
    <property type="entry name" value="PspC"/>
</dbReference>
<reference evidence="9" key="1">
    <citation type="submission" date="2016-03" db="EMBL/GenBank/DDBJ databases">
        <title>Complete genome sequence of the type strain Actinoalloteichus hymeniacidonis DSM 45092.</title>
        <authorList>
            <person name="Schaffert L."/>
            <person name="Albersmeier A."/>
            <person name="Winkler A."/>
            <person name="Kalinowski J."/>
            <person name="Zotchev S."/>
            <person name="Ruckert C."/>
        </authorList>
    </citation>
    <scope>NUCLEOTIDE SEQUENCE [LARGE SCALE GENOMIC DNA]</scope>
    <source>
        <strain evidence="9">HPA177(T) (DSM 45092(T))</strain>
    </source>
</reference>
<dbReference type="PANTHER" id="PTHR33885:SF3">
    <property type="entry name" value="PHAGE SHOCK PROTEIN C"/>
    <property type="match status" value="1"/>
</dbReference>
<keyword evidence="3 6" id="KW-0812">Transmembrane</keyword>
<evidence type="ECO:0000256" key="3">
    <source>
        <dbReference type="ARBA" id="ARBA00022692"/>
    </source>
</evidence>
<dbReference type="Pfam" id="PF04024">
    <property type="entry name" value="PspC"/>
    <property type="match status" value="1"/>
</dbReference>
<proteinExistence type="predicted"/>
<dbReference type="RefSeq" id="WP_069852637.1">
    <property type="nucleotide sequence ID" value="NZ_CP014859.1"/>
</dbReference>
<dbReference type="InterPro" id="IPR007168">
    <property type="entry name" value="Phageshock_PspC_N"/>
</dbReference>
<evidence type="ECO:0000256" key="5">
    <source>
        <dbReference type="ARBA" id="ARBA00023136"/>
    </source>
</evidence>
<dbReference type="AlphaFoldDB" id="A0AAC9N176"/>
<feature type="transmembrane region" description="Helical" evidence="6">
    <location>
        <begin position="48"/>
        <end position="70"/>
    </location>
</feature>
<comment type="subcellular location">
    <subcellularLocation>
        <location evidence="1">Cell membrane</location>
        <topology evidence="1">Single-pass membrane protein</topology>
    </subcellularLocation>
</comment>
<keyword evidence="2" id="KW-1003">Cell membrane</keyword>
<keyword evidence="5 6" id="KW-0472">Membrane</keyword>
<dbReference type="GO" id="GO:0005886">
    <property type="term" value="C:plasma membrane"/>
    <property type="evidence" value="ECO:0007669"/>
    <property type="project" value="UniProtKB-SubCell"/>
</dbReference>
<evidence type="ECO:0000256" key="2">
    <source>
        <dbReference type="ARBA" id="ARBA00022475"/>
    </source>
</evidence>
<evidence type="ECO:0000313" key="9">
    <source>
        <dbReference type="Proteomes" id="UP000095210"/>
    </source>
</evidence>
<evidence type="ECO:0000256" key="1">
    <source>
        <dbReference type="ARBA" id="ARBA00004162"/>
    </source>
</evidence>
<name>A0AAC9N176_9PSEU</name>
<evidence type="ECO:0000313" key="8">
    <source>
        <dbReference type="EMBL" id="AOS65852.1"/>
    </source>
</evidence>
<organism evidence="8 9">
    <name type="scientific">Actinoalloteichus hymeniacidonis</name>
    <dbReference type="NCBI Taxonomy" id="340345"/>
    <lineage>
        <taxon>Bacteria</taxon>
        <taxon>Bacillati</taxon>
        <taxon>Actinomycetota</taxon>
        <taxon>Actinomycetes</taxon>
        <taxon>Pseudonocardiales</taxon>
        <taxon>Pseudonocardiaceae</taxon>
        <taxon>Actinoalloteichus</taxon>
    </lineage>
</organism>
<protein>
    <submittedName>
        <fullName evidence="8">Phage shock protein C (PspC) family protein</fullName>
    </submittedName>
</protein>
<dbReference type="PANTHER" id="PTHR33885">
    <property type="entry name" value="PHAGE SHOCK PROTEIN C"/>
    <property type="match status" value="1"/>
</dbReference>
<accession>A0AAC9N176</accession>
<dbReference type="Proteomes" id="UP000095210">
    <property type="component" value="Chromosome"/>
</dbReference>
<keyword evidence="4 6" id="KW-1133">Transmembrane helix</keyword>
<sequence>MTENKLIDKLPPRFRRVRRSRQDRMLAGVSGGIGPALGVDPALVRIGFVAVAIIGLGTGALLYAACWLLIPEEN</sequence>
<dbReference type="EMBL" id="CP014859">
    <property type="protein sequence ID" value="AOS65852.1"/>
    <property type="molecule type" value="Genomic_DNA"/>
</dbReference>
<evidence type="ECO:0000256" key="6">
    <source>
        <dbReference type="SAM" id="Phobius"/>
    </source>
</evidence>
<gene>
    <name evidence="8" type="ORF">TL08_25370</name>
</gene>
<dbReference type="KEGG" id="ahm:TL08_25370"/>
<evidence type="ECO:0000259" key="7">
    <source>
        <dbReference type="Pfam" id="PF04024"/>
    </source>
</evidence>
<evidence type="ECO:0000256" key="4">
    <source>
        <dbReference type="ARBA" id="ARBA00022989"/>
    </source>
</evidence>
<keyword evidence="9" id="KW-1185">Reference proteome</keyword>
<feature type="domain" description="Phage shock protein PspC N-terminal" evidence="7">
    <location>
        <begin position="15"/>
        <end position="73"/>
    </location>
</feature>